<dbReference type="GO" id="GO:0007165">
    <property type="term" value="P:signal transduction"/>
    <property type="evidence" value="ECO:0007669"/>
    <property type="project" value="TreeGrafter"/>
</dbReference>
<feature type="compositionally biased region" description="Gly residues" evidence="2">
    <location>
        <begin position="278"/>
        <end position="288"/>
    </location>
</feature>
<dbReference type="Gene3D" id="6.20.250.60">
    <property type="match status" value="1"/>
</dbReference>
<dbReference type="Pfam" id="PF16561">
    <property type="entry name" value="AMPK1_CBM"/>
    <property type="match status" value="1"/>
</dbReference>
<accession>A0A5C3KR63</accession>
<feature type="region of interest" description="Disordered" evidence="2">
    <location>
        <begin position="274"/>
        <end position="339"/>
    </location>
</feature>
<dbReference type="InterPro" id="IPR037256">
    <property type="entry name" value="ASC_dom_sf"/>
</dbReference>
<dbReference type="Pfam" id="PF04739">
    <property type="entry name" value="AMPKBI"/>
    <property type="match status" value="1"/>
</dbReference>
<dbReference type="Gene3D" id="2.60.40.10">
    <property type="entry name" value="Immunoglobulins"/>
    <property type="match status" value="1"/>
</dbReference>
<evidence type="ECO:0000256" key="1">
    <source>
        <dbReference type="ARBA" id="ARBA00010926"/>
    </source>
</evidence>
<dbReference type="PANTHER" id="PTHR10343:SF84">
    <property type="entry name" value="5'-AMP-ACTIVATED PROTEIN KINASE SUBUNIT BETA-1"/>
    <property type="match status" value="1"/>
</dbReference>
<dbReference type="InterPro" id="IPR006828">
    <property type="entry name" value="ASC_dom"/>
</dbReference>
<feature type="non-terminal residue" evidence="4">
    <location>
        <position position="1"/>
    </location>
</feature>
<dbReference type="InterPro" id="IPR013783">
    <property type="entry name" value="Ig-like_fold"/>
</dbReference>
<dbReference type="PANTHER" id="PTHR10343">
    <property type="entry name" value="5'-AMP-ACTIVATED PROTEIN KINASE , BETA SUBUNIT"/>
    <property type="match status" value="1"/>
</dbReference>
<feature type="domain" description="Association with the SNF1 complex (ASC)" evidence="3">
    <location>
        <begin position="182"/>
        <end position="472"/>
    </location>
</feature>
<dbReference type="OrthoDB" id="531008at2759"/>
<comment type="similarity">
    <text evidence="1">Belongs to the 5'-AMP-activated protein kinase beta subunit family.</text>
</comment>
<dbReference type="InterPro" id="IPR032640">
    <property type="entry name" value="AMPK1_CBM"/>
</dbReference>
<dbReference type="SMART" id="SM01010">
    <property type="entry name" value="AMPKBI"/>
    <property type="match status" value="1"/>
</dbReference>
<feature type="compositionally biased region" description="Polar residues" evidence="2">
    <location>
        <begin position="10"/>
        <end position="23"/>
    </location>
</feature>
<name>A0A5C3KR63_COPMA</name>
<dbReference type="SUPFAM" id="SSF81296">
    <property type="entry name" value="E set domains"/>
    <property type="match status" value="1"/>
</dbReference>
<dbReference type="InterPro" id="IPR014756">
    <property type="entry name" value="Ig_E-set"/>
</dbReference>
<dbReference type="STRING" id="230819.A0A5C3KR63"/>
<dbReference type="EMBL" id="ML210226">
    <property type="protein sequence ID" value="TFK23041.1"/>
    <property type="molecule type" value="Genomic_DNA"/>
</dbReference>
<dbReference type="SUPFAM" id="SSF160219">
    <property type="entry name" value="AMPKBI-like"/>
    <property type="match status" value="1"/>
</dbReference>
<feature type="region of interest" description="Disordered" evidence="2">
    <location>
        <begin position="1"/>
        <end position="44"/>
    </location>
</feature>
<dbReference type="GO" id="GO:0031588">
    <property type="term" value="C:nucleotide-activated protein kinase complex"/>
    <property type="evidence" value="ECO:0007669"/>
    <property type="project" value="TreeGrafter"/>
</dbReference>
<dbReference type="GO" id="GO:0005737">
    <property type="term" value="C:cytoplasm"/>
    <property type="evidence" value="ECO:0007669"/>
    <property type="project" value="TreeGrafter"/>
</dbReference>
<organism evidence="4 5">
    <name type="scientific">Coprinopsis marcescibilis</name>
    <name type="common">Agaric fungus</name>
    <name type="synonym">Psathyrella marcescibilis</name>
    <dbReference type="NCBI Taxonomy" id="230819"/>
    <lineage>
        <taxon>Eukaryota</taxon>
        <taxon>Fungi</taxon>
        <taxon>Dikarya</taxon>
        <taxon>Basidiomycota</taxon>
        <taxon>Agaricomycotina</taxon>
        <taxon>Agaricomycetes</taxon>
        <taxon>Agaricomycetidae</taxon>
        <taxon>Agaricales</taxon>
        <taxon>Agaricineae</taxon>
        <taxon>Psathyrellaceae</taxon>
        <taxon>Coprinopsis</taxon>
    </lineage>
</organism>
<proteinExistence type="inferred from homology"/>
<evidence type="ECO:0000256" key="2">
    <source>
        <dbReference type="SAM" id="MobiDB-lite"/>
    </source>
</evidence>
<sequence>YHRQPDGQHQRNLQEIYEQSNVPASPADQRHTARPPASKSEVVRSSIPVALDLTAKSAGAPAPKPQPVTTKIVWRGGGYNVVLARAGHDEWKGRTIMQRESPVSPNFITMVDLLPGTHHIRFLVDDQWRVADDLPTAVDDQGSLANYVAVPFGLPKAKDPSFFVESAPPTPPPQRTHKDVPNPVQQEQWTNILPPELLEAFKEEEMYLAANQGQVDPNTNHHRVSGFIPAPNIPPAPSLPRHLDKLILNMRVSPGPSASAIKTTTQVGNAASVVQSGLPGGVGSGQGSSGRQSRRDRERTREERREERRRGRERGYSDATGSRRGPPPPPPPTEVGEIGPSSAERIAEYVPPTISEHAVPEASSTTDPLIGSADTADTLVPSIASTATSTAHTTPLSSPPLPAPAGLVNSRTITIDTNNMPSLTDDASVLPVPSHVVLHHLCTSAIRNGVLAVASTTRYRKKYLTTIYYKPT</sequence>
<dbReference type="AlphaFoldDB" id="A0A5C3KR63"/>
<evidence type="ECO:0000259" key="3">
    <source>
        <dbReference type="SMART" id="SM01010"/>
    </source>
</evidence>
<evidence type="ECO:0000313" key="5">
    <source>
        <dbReference type="Proteomes" id="UP000307440"/>
    </source>
</evidence>
<evidence type="ECO:0000313" key="4">
    <source>
        <dbReference type="EMBL" id="TFK23041.1"/>
    </source>
</evidence>
<reference evidence="4 5" key="1">
    <citation type="journal article" date="2019" name="Nat. Ecol. Evol.">
        <title>Megaphylogeny resolves global patterns of mushroom evolution.</title>
        <authorList>
            <person name="Varga T."/>
            <person name="Krizsan K."/>
            <person name="Foldi C."/>
            <person name="Dima B."/>
            <person name="Sanchez-Garcia M."/>
            <person name="Sanchez-Ramirez S."/>
            <person name="Szollosi G.J."/>
            <person name="Szarkandi J.G."/>
            <person name="Papp V."/>
            <person name="Albert L."/>
            <person name="Andreopoulos W."/>
            <person name="Angelini C."/>
            <person name="Antonin V."/>
            <person name="Barry K.W."/>
            <person name="Bougher N.L."/>
            <person name="Buchanan P."/>
            <person name="Buyck B."/>
            <person name="Bense V."/>
            <person name="Catcheside P."/>
            <person name="Chovatia M."/>
            <person name="Cooper J."/>
            <person name="Damon W."/>
            <person name="Desjardin D."/>
            <person name="Finy P."/>
            <person name="Geml J."/>
            <person name="Haridas S."/>
            <person name="Hughes K."/>
            <person name="Justo A."/>
            <person name="Karasinski D."/>
            <person name="Kautmanova I."/>
            <person name="Kiss B."/>
            <person name="Kocsube S."/>
            <person name="Kotiranta H."/>
            <person name="LaButti K.M."/>
            <person name="Lechner B.E."/>
            <person name="Liimatainen K."/>
            <person name="Lipzen A."/>
            <person name="Lukacs Z."/>
            <person name="Mihaltcheva S."/>
            <person name="Morgado L.N."/>
            <person name="Niskanen T."/>
            <person name="Noordeloos M.E."/>
            <person name="Ohm R.A."/>
            <person name="Ortiz-Santana B."/>
            <person name="Ovrebo C."/>
            <person name="Racz N."/>
            <person name="Riley R."/>
            <person name="Savchenko A."/>
            <person name="Shiryaev A."/>
            <person name="Soop K."/>
            <person name="Spirin V."/>
            <person name="Szebenyi C."/>
            <person name="Tomsovsky M."/>
            <person name="Tulloss R.E."/>
            <person name="Uehling J."/>
            <person name="Grigoriev I.V."/>
            <person name="Vagvolgyi C."/>
            <person name="Papp T."/>
            <person name="Martin F.M."/>
            <person name="Miettinen O."/>
            <person name="Hibbett D.S."/>
            <person name="Nagy L.G."/>
        </authorList>
    </citation>
    <scope>NUCLEOTIDE SEQUENCE [LARGE SCALE GENOMIC DNA]</scope>
    <source>
        <strain evidence="4 5">CBS 121175</strain>
    </source>
</reference>
<dbReference type="GO" id="GO:0019901">
    <property type="term" value="F:protein kinase binding"/>
    <property type="evidence" value="ECO:0007669"/>
    <property type="project" value="TreeGrafter"/>
</dbReference>
<dbReference type="GO" id="GO:0005634">
    <property type="term" value="C:nucleus"/>
    <property type="evidence" value="ECO:0007669"/>
    <property type="project" value="TreeGrafter"/>
</dbReference>
<dbReference type="Proteomes" id="UP000307440">
    <property type="component" value="Unassembled WGS sequence"/>
</dbReference>
<dbReference type="InterPro" id="IPR050827">
    <property type="entry name" value="CRP1_MDG1_kinase"/>
</dbReference>
<dbReference type="CDD" id="cd02859">
    <property type="entry name" value="E_set_AMPKbeta_like_N"/>
    <property type="match status" value="1"/>
</dbReference>
<gene>
    <name evidence="4" type="ORF">FA15DRAFT_670872</name>
</gene>
<feature type="compositionally biased region" description="Basic and acidic residues" evidence="2">
    <location>
        <begin position="293"/>
        <end position="316"/>
    </location>
</feature>
<keyword evidence="5" id="KW-1185">Reference proteome</keyword>
<protein>
    <recommendedName>
        <fullName evidence="3">Association with the SNF1 complex (ASC) domain-containing protein</fullName>
    </recommendedName>
</protein>